<gene>
    <name evidence="1" type="ORF">EI97DRAFT_53802</name>
</gene>
<dbReference type="GeneID" id="54556071"/>
<dbReference type="AlphaFoldDB" id="A0A6A6JIK9"/>
<evidence type="ECO:0000313" key="2">
    <source>
        <dbReference type="Proteomes" id="UP000800097"/>
    </source>
</evidence>
<evidence type="ECO:0000313" key="1">
    <source>
        <dbReference type="EMBL" id="KAF2276267.1"/>
    </source>
</evidence>
<protein>
    <submittedName>
        <fullName evidence="1">Uncharacterized protein</fullName>
    </submittedName>
</protein>
<proteinExistence type="predicted"/>
<name>A0A6A6JIK9_WESOR</name>
<reference evidence="1" key="1">
    <citation type="journal article" date="2020" name="Stud. Mycol.">
        <title>101 Dothideomycetes genomes: a test case for predicting lifestyles and emergence of pathogens.</title>
        <authorList>
            <person name="Haridas S."/>
            <person name="Albert R."/>
            <person name="Binder M."/>
            <person name="Bloem J."/>
            <person name="Labutti K."/>
            <person name="Salamov A."/>
            <person name="Andreopoulos B."/>
            <person name="Baker S."/>
            <person name="Barry K."/>
            <person name="Bills G."/>
            <person name="Bluhm B."/>
            <person name="Cannon C."/>
            <person name="Castanera R."/>
            <person name="Culley D."/>
            <person name="Daum C."/>
            <person name="Ezra D."/>
            <person name="Gonzalez J."/>
            <person name="Henrissat B."/>
            <person name="Kuo A."/>
            <person name="Liang C."/>
            <person name="Lipzen A."/>
            <person name="Lutzoni F."/>
            <person name="Magnuson J."/>
            <person name="Mondo S."/>
            <person name="Nolan M."/>
            <person name="Ohm R."/>
            <person name="Pangilinan J."/>
            <person name="Park H.-J."/>
            <person name="Ramirez L."/>
            <person name="Alfaro M."/>
            <person name="Sun H."/>
            <person name="Tritt A."/>
            <person name="Yoshinaga Y."/>
            <person name="Zwiers L.-H."/>
            <person name="Turgeon B."/>
            <person name="Goodwin S."/>
            <person name="Spatafora J."/>
            <person name="Crous P."/>
            <person name="Grigoriev I."/>
        </authorList>
    </citation>
    <scope>NUCLEOTIDE SEQUENCE</scope>
    <source>
        <strain evidence="1">CBS 379.55</strain>
    </source>
</reference>
<organism evidence="1 2">
    <name type="scientific">Westerdykella ornata</name>
    <dbReference type="NCBI Taxonomy" id="318751"/>
    <lineage>
        <taxon>Eukaryota</taxon>
        <taxon>Fungi</taxon>
        <taxon>Dikarya</taxon>
        <taxon>Ascomycota</taxon>
        <taxon>Pezizomycotina</taxon>
        <taxon>Dothideomycetes</taxon>
        <taxon>Pleosporomycetidae</taxon>
        <taxon>Pleosporales</taxon>
        <taxon>Sporormiaceae</taxon>
        <taxon>Westerdykella</taxon>
    </lineage>
</organism>
<dbReference type="Proteomes" id="UP000800097">
    <property type="component" value="Unassembled WGS sequence"/>
</dbReference>
<keyword evidence="2" id="KW-1185">Reference proteome</keyword>
<dbReference type="RefSeq" id="XP_033653806.1">
    <property type="nucleotide sequence ID" value="XM_033802896.1"/>
</dbReference>
<accession>A0A6A6JIK9</accession>
<sequence>MIVVHCDTLLDDSWLLHVTKHVDGRRPESSTCCTTGPPGFWGCTAFLRLMMRNLDSEERLSVPSEPVPRARPDGPACCTVDCKRDKNSFPGKLLTCEPKHVVYNILCWSAPAIASTTQRVRRCPLDTTRKLLAAHSIILPFPEAQK</sequence>
<dbReference type="EMBL" id="ML986494">
    <property type="protein sequence ID" value="KAF2276267.1"/>
    <property type="molecule type" value="Genomic_DNA"/>
</dbReference>